<proteinExistence type="predicted"/>
<evidence type="ECO:0000313" key="2">
    <source>
        <dbReference type="WBParaSite" id="SPAL_0000825825.1"/>
    </source>
</evidence>
<accession>A0A0N5BQU9</accession>
<dbReference type="AlphaFoldDB" id="A0A0N5BQU9"/>
<keyword evidence="1" id="KW-1185">Reference proteome</keyword>
<sequence length="86" mass="9840">MDILTAFQLDYDTKRSTNYLKFHHSLTRSSARAVMPENKMKAVSTMMYCELVSICIKDERKICMVAALVAINGRASYCRNGRKRVS</sequence>
<protein>
    <submittedName>
        <fullName evidence="2">Ovule protein</fullName>
    </submittedName>
</protein>
<reference evidence="2" key="1">
    <citation type="submission" date="2017-02" db="UniProtKB">
        <authorList>
            <consortium name="WormBaseParasite"/>
        </authorList>
    </citation>
    <scope>IDENTIFICATION</scope>
</reference>
<organism evidence="1 2">
    <name type="scientific">Strongyloides papillosus</name>
    <name type="common">Intestinal threadworm</name>
    <dbReference type="NCBI Taxonomy" id="174720"/>
    <lineage>
        <taxon>Eukaryota</taxon>
        <taxon>Metazoa</taxon>
        <taxon>Ecdysozoa</taxon>
        <taxon>Nematoda</taxon>
        <taxon>Chromadorea</taxon>
        <taxon>Rhabditida</taxon>
        <taxon>Tylenchina</taxon>
        <taxon>Panagrolaimomorpha</taxon>
        <taxon>Strongyloidoidea</taxon>
        <taxon>Strongyloididae</taxon>
        <taxon>Strongyloides</taxon>
    </lineage>
</organism>
<evidence type="ECO:0000313" key="1">
    <source>
        <dbReference type="Proteomes" id="UP000046392"/>
    </source>
</evidence>
<dbReference type="WBParaSite" id="SPAL_0000825825.1">
    <property type="protein sequence ID" value="SPAL_0000825825.1"/>
    <property type="gene ID" value="SPAL_0000825825"/>
</dbReference>
<name>A0A0N5BQU9_STREA</name>
<dbReference type="Proteomes" id="UP000046392">
    <property type="component" value="Unplaced"/>
</dbReference>